<evidence type="ECO:0000313" key="2">
    <source>
        <dbReference type="Proteomes" id="UP000297729"/>
    </source>
</evidence>
<name>A0A4Y9SET1_9BURK</name>
<protein>
    <submittedName>
        <fullName evidence="1">Uncharacterized protein</fullName>
    </submittedName>
</protein>
<dbReference type="AlphaFoldDB" id="A0A4Y9SET1"/>
<dbReference type="OrthoDB" id="8780197at2"/>
<organism evidence="1 2">
    <name type="scientific">Duganella callida</name>
    <dbReference type="NCBI Taxonomy" id="2561932"/>
    <lineage>
        <taxon>Bacteria</taxon>
        <taxon>Pseudomonadati</taxon>
        <taxon>Pseudomonadota</taxon>
        <taxon>Betaproteobacteria</taxon>
        <taxon>Burkholderiales</taxon>
        <taxon>Oxalobacteraceae</taxon>
        <taxon>Telluria group</taxon>
        <taxon>Duganella</taxon>
    </lineage>
</organism>
<reference evidence="1 2" key="1">
    <citation type="submission" date="2019-03" db="EMBL/GenBank/DDBJ databases">
        <title>Draft Genome Sequence of Duganella callidus sp. nov., a Novel Duganella Species Isolated from Cultivated Soil.</title>
        <authorList>
            <person name="Raths R."/>
            <person name="Peta V."/>
            <person name="Bucking H."/>
        </authorList>
    </citation>
    <scope>NUCLEOTIDE SEQUENCE [LARGE SCALE GENOMIC DNA]</scope>
    <source>
        <strain evidence="1 2">DN04</strain>
    </source>
</reference>
<comment type="caution">
    <text evidence="1">The sequence shown here is derived from an EMBL/GenBank/DDBJ whole genome shotgun (WGS) entry which is preliminary data.</text>
</comment>
<sequence length="79" mass="8714">MEQDLRTNAMLSAVVEHGIRLGDAQGSAIGWAYMQAYDVPRASIARVLAYPKARRSRAPSGVAPDYIHAVSPREQDFKQ</sequence>
<accession>A0A4Y9SET1</accession>
<dbReference type="Proteomes" id="UP000297729">
    <property type="component" value="Unassembled WGS sequence"/>
</dbReference>
<evidence type="ECO:0000313" key="1">
    <source>
        <dbReference type="EMBL" id="TFW21534.1"/>
    </source>
</evidence>
<gene>
    <name evidence="1" type="ORF">E4L98_13205</name>
</gene>
<dbReference type="EMBL" id="SPVG01000134">
    <property type="protein sequence ID" value="TFW21534.1"/>
    <property type="molecule type" value="Genomic_DNA"/>
</dbReference>
<dbReference type="RefSeq" id="WP_135202018.1">
    <property type="nucleotide sequence ID" value="NZ_SPVG01000134.1"/>
</dbReference>
<keyword evidence="2" id="KW-1185">Reference proteome</keyword>
<proteinExistence type="predicted"/>